<dbReference type="SMART" id="SM00347">
    <property type="entry name" value="HTH_MARR"/>
    <property type="match status" value="1"/>
</dbReference>
<dbReference type="SUPFAM" id="SSF46785">
    <property type="entry name" value="Winged helix' DNA-binding domain"/>
    <property type="match status" value="1"/>
</dbReference>
<evidence type="ECO:0000256" key="1">
    <source>
        <dbReference type="ARBA" id="ARBA00023015"/>
    </source>
</evidence>
<evidence type="ECO:0000256" key="3">
    <source>
        <dbReference type="ARBA" id="ARBA00023163"/>
    </source>
</evidence>
<proteinExistence type="predicted"/>
<dbReference type="PANTHER" id="PTHR42756">
    <property type="entry name" value="TRANSCRIPTIONAL REGULATOR, MARR"/>
    <property type="match status" value="1"/>
</dbReference>
<dbReference type="STRING" id="1423759.FC92_GL001775"/>
<organism evidence="5 6">
    <name type="scientific">Liquorilactobacillus hordei DSM 19519</name>
    <dbReference type="NCBI Taxonomy" id="1423759"/>
    <lineage>
        <taxon>Bacteria</taxon>
        <taxon>Bacillati</taxon>
        <taxon>Bacillota</taxon>
        <taxon>Bacilli</taxon>
        <taxon>Lactobacillales</taxon>
        <taxon>Lactobacillaceae</taxon>
        <taxon>Liquorilactobacillus</taxon>
    </lineage>
</organism>
<protein>
    <recommendedName>
        <fullName evidence="4">HTH marR-type domain-containing protein</fullName>
    </recommendedName>
</protein>
<dbReference type="Pfam" id="PF01047">
    <property type="entry name" value="MarR"/>
    <property type="match status" value="1"/>
</dbReference>
<evidence type="ECO:0000256" key="2">
    <source>
        <dbReference type="ARBA" id="ARBA00023125"/>
    </source>
</evidence>
<keyword evidence="1" id="KW-0805">Transcription regulation</keyword>
<dbReference type="PROSITE" id="PS50995">
    <property type="entry name" value="HTH_MARR_2"/>
    <property type="match status" value="1"/>
</dbReference>
<keyword evidence="2" id="KW-0238">DNA-binding</keyword>
<dbReference type="EMBL" id="AZDX01000055">
    <property type="protein sequence ID" value="KRL04104.1"/>
    <property type="molecule type" value="Genomic_DNA"/>
</dbReference>
<sequence>MKRDVSFMNEDILRNIGTIARALDSISNIEFKKIQLEKGQYLYLSRIFENPGITQREISELLCVDKTTTNRAITRLIEKKLVIKKDDPSNQKNKLLFATLTGEKLYTTLRKESDYSTKIALTGLSVTEAEELNYLLLKMTKNVVNNWNEVKKGYKRVY</sequence>
<evidence type="ECO:0000313" key="6">
    <source>
        <dbReference type="Proteomes" id="UP000051448"/>
    </source>
</evidence>
<accession>A0A0R1MJQ3</accession>
<evidence type="ECO:0000313" key="5">
    <source>
        <dbReference type="EMBL" id="KRL04104.1"/>
    </source>
</evidence>
<dbReference type="InterPro" id="IPR000835">
    <property type="entry name" value="HTH_MarR-typ"/>
</dbReference>
<dbReference type="PANTHER" id="PTHR42756:SF2">
    <property type="entry name" value="MARR FAMILY REGULATORY PROTEIN"/>
    <property type="match status" value="1"/>
</dbReference>
<name>A0A0R1MJQ3_9LACO</name>
<dbReference type="GO" id="GO:0003700">
    <property type="term" value="F:DNA-binding transcription factor activity"/>
    <property type="evidence" value="ECO:0007669"/>
    <property type="project" value="InterPro"/>
</dbReference>
<keyword evidence="6" id="KW-1185">Reference proteome</keyword>
<dbReference type="Proteomes" id="UP000051448">
    <property type="component" value="Unassembled WGS sequence"/>
</dbReference>
<dbReference type="InterPro" id="IPR036388">
    <property type="entry name" value="WH-like_DNA-bd_sf"/>
</dbReference>
<comment type="caution">
    <text evidence="5">The sequence shown here is derived from an EMBL/GenBank/DDBJ whole genome shotgun (WGS) entry which is preliminary data.</text>
</comment>
<reference evidence="5 6" key="1">
    <citation type="journal article" date="2015" name="Genome Announc.">
        <title>Expanding the biotechnology potential of lactobacilli through comparative genomics of 213 strains and associated genera.</title>
        <authorList>
            <person name="Sun Z."/>
            <person name="Harris H.M."/>
            <person name="McCann A."/>
            <person name="Guo C."/>
            <person name="Argimon S."/>
            <person name="Zhang W."/>
            <person name="Yang X."/>
            <person name="Jeffery I.B."/>
            <person name="Cooney J.C."/>
            <person name="Kagawa T.F."/>
            <person name="Liu W."/>
            <person name="Song Y."/>
            <person name="Salvetti E."/>
            <person name="Wrobel A."/>
            <person name="Rasinkangas P."/>
            <person name="Parkhill J."/>
            <person name="Rea M.C."/>
            <person name="O'Sullivan O."/>
            <person name="Ritari J."/>
            <person name="Douillard F.P."/>
            <person name="Paul Ross R."/>
            <person name="Yang R."/>
            <person name="Briner A.E."/>
            <person name="Felis G.E."/>
            <person name="de Vos W.M."/>
            <person name="Barrangou R."/>
            <person name="Klaenhammer T.R."/>
            <person name="Caufield P.W."/>
            <person name="Cui Y."/>
            <person name="Zhang H."/>
            <person name="O'Toole P.W."/>
        </authorList>
    </citation>
    <scope>NUCLEOTIDE SEQUENCE [LARGE SCALE GENOMIC DNA]</scope>
    <source>
        <strain evidence="5 6">DSM 19519</strain>
    </source>
</reference>
<dbReference type="GO" id="GO:0003677">
    <property type="term" value="F:DNA binding"/>
    <property type="evidence" value="ECO:0007669"/>
    <property type="project" value="UniProtKB-KW"/>
</dbReference>
<feature type="domain" description="HTH marR-type" evidence="4">
    <location>
        <begin position="9"/>
        <end position="141"/>
    </location>
</feature>
<dbReference type="InterPro" id="IPR036390">
    <property type="entry name" value="WH_DNA-bd_sf"/>
</dbReference>
<keyword evidence="3" id="KW-0804">Transcription</keyword>
<gene>
    <name evidence="5" type="ORF">FC92_GL001775</name>
</gene>
<evidence type="ECO:0000259" key="4">
    <source>
        <dbReference type="PROSITE" id="PS50995"/>
    </source>
</evidence>
<dbReference type="PATRIC" id="fig|1423759.3.peg.1855"/>
<dbReference type="AlphaFoldDB" id="A0A0R1MJQ3"/>
<dbReference type="Gene3D" id="1.10.10.10">
    <property type="entry name" value="Winged helix-like DNA-binding domain superfamily/Winged helix DNA-binding domain"/>
    <property type="match status" value="1"/>
</dbReference>